<organism evidence="1 2">
    <name type="scientific">Cetraspora pellucida</name>
    <dbReference type="NCBI Taxonomy" id="1433469"/>
    <lineage>
        <taxon>Eukaryota</taxon>
        <taxon>Fungi</taxon>
        <taxon>Fungi incertae sedis</taxon>
        <taxon>Mucoromycota</taxon>
        <taxon>Glomeromycotina</taxon>
        <taxon>Glomeromycetes</taxon>
        <taxon>Diversisporales</taxon>
        <taxon>Gigasporaceae</taxon>
        <taxon>Cetraspora</taxon>
    </lineage>
</organism>
<sequence>TNETVFMTIEQDDTPSRTLISVGIMNLRTDDGQVWSGESLSSLDGCAKTVFTAIST</sequence>
<proteinExistence type="predicted"/>
<evidence type="ECO:0000313" key="2">
    <source>
        <dbReference type="Proteomes" id="UP000789366"/>
    </source>
</evidence>
<evidence type="ECO:0000313" key="1">
    <source>
        <dbReference type="EMBL" id="CAG8797231.1"/>
    </source>
</evidence>
<comment type="caution">
    <text evidence="1">The sequence shown here is derived from an EMBL/GenBank/DDBJ whole genome shotgun (WGS) entry which is preliminary data.</text>
</comment>
<dbReference type="EMBL" id="CAJVPW010075600">
    <property type="protein sequence ID" value="CAG8797231.1"/>
    <property type="molecule type" value="Genomic_DNA"/>
</dbReference>
<feature type="non-terminal residue" evidence="1">
    <location>
        <position position="56"/>
    </location>
</feature>
<keyword evidence="2" id="KW-1185">Reference proteome</keyword>
<feature type="non-terminal residue" evidence="1">
    <location>
        <position position="1"/>
    </location>
</feature>
<dbReference type="Proteomes" id="UP000789366">
    <property type="component" value="Unassembled WGS sequence"/>
</dbReference>
<gene>
    <name evidence="1" type="ORF">SPELUC_LOCUS17740</name>
</gene>
<name>A0ACA9RLF9_9GLOM</name>
<protein>
    <submittedName>
        <fullName evidence="1">13772_t:CDS:1</fullName>
    </submittedName>
</protein>
<reference evidence="1" key="1">
    <citation type="submission" date="2021-06" db="EMBL/GenBank/DDBJ databases">
        <authorList>
            <person name="Kallberg Y."/>
            <person name="Tangrot J."/>
            <person name="Rosling A."/>
        </authorList>
    </citation>
    <scope>NUCLEOTIDE SEQUENCE</scope>
    <source>
        <strain evidence="1">28 12/20/2015</strain>
    </source>
</reference>
<accession>A0ACA9RLF9</accession>